<evidence type="ECO:0000256" key="4">
    <source>
        <dbReference type="ARBA" id="ARBA00022980"/>
    </source>
</evidence>
<dbReference type="InterPro" id="IPR020070">
    <property type="entry name" value="Ribosomal_bL9_N"/>
</dbReference>
<dbReference type="Gene3D" id="3.10.430.100">
    <property type="entry name" value="Ribosomal protein L9, C-terminal domain"/>
    <property type="match status" value="1"/>
</dbReference>
<evidence type="ECO:0000313" key="11">
    <source>
        <dbReference type="EMBL" id="MDK9581027.1"/>
    </source>
</evidence>
<evidence type="ECO:0000259" key="9">
    <source>
        <dbReference type="Pfam" id="PF01281"/>
    </source>
</evidence>
<evidence type="ECO:0000256" key="2">
    <source>
        <dbReference type="ARBA" id="ARBA00022730"/>
    </source>
</evidence>
<keyword evidence="2 7" id="KW-0699">rRNA-binding</keyword>
<feature type="domain" description="Ribosomal protein L9" evidence="9">
    <location>
        <begin position="3"/>
        <end position="49"/>
    </location>
</feature>
<keyword evidence="8" id="KW-0175">Coiled coil</keyword>
<dbReference type="InterPro" id="IPR036935">
    <property type="entry name" value="Ribosomal_bL9_N_sf"/>
</dbReference>
<evidence type="ECO:0000256" key="1">
    <source>
        <dbReference type="ARBA" id="ARBA00010605"/>
    </source>
</evidence>
<sequence length="150" mass="16881">MKIKVILLETVKGIGKKDEIVYVKDGYANNFLFSSKKAIPATNENLNKLKQKGEKKLNDEQKEIKKANEIKEILDGKTINLSVKSGENGKVFGSIGSKEIMAEIKKQFNYSVDRKQMPSDIRIKEIGLHKLILKLHKGINAEIKINVMGV</sequence>
<dbReference type="RefSeq" id="WP_285153248.1">
    <property type="nucleotide sequence ID" value="NZ_JASSPP010000010.1"/>
</dbReference>
<dbReference type="GO" id="GO:0005840">
    <property type="term" value="C:ribosome"/>
    <property type="evidence" value="ECO:0007669"/>
    <property type="project" value="UniProtKB-KW"/>
</dbReference>
<protein>
    <recommendedName>
        <fullName evidence="6 7">Large ribosomal subunit protein bL9</fullName>
    </recommendedName>
</protein>
<dbReference type="InterPro" id="IPR009027">
    <property type="entry name" value="Ribosomal_bL9/RNase_H1_N"/>
</dbReference>
<gene>
    <name evidence="7 11" type="primary">rplI</name>
    <name evidence="11" type="ORF">QQA45_05900</name>
</gene>
<evidence type="ECO:0000256" key="7">
    <source>
        <dbReference type="HAMAP-Rule" id="MF_00503"/>
    </source>
</evidence>
<keyword evidence="3 7" id="KW-0694">RNA-binding</keyword>
<evidence type="ECO:0000313" key="12">
    <source>
        <dbReference type="Proteomes" id="UP001225134"/>
    </source>
</evidence>
<keyword evidence="4 7" id="KW-0689">Ribosomal protein</keyword>
<evidence type="ECO:0000259" key="10">
    <source>
        <dbReference type="Pfam" id="PF03948"/>
    </source>
</evidence>
<feature type="domain" description="Large ribosomal subunit protein bL9 C-terminal" evidence="10">
    <location>
        <begin position="66"/>
        <end position="148"/>
    </location>
</feature>
<evidence type="ECO:0000256" key="3">
    <source>
        <dbReference type="ARBA" id="ARBA00022884"/>
    </source>
</evidence>
<dbReference type="HAMAP" id="MF_00503">
    <property type="entry name" value="Ribosomal_bL9"/>
    <property type="match status" value="1"/>
</dbReference>
<dbReference type="SUPFAM" id="SSF55653">
    <property type="entry name" value="Ribosomal protein L9 C-domain"/>
    <property type="match status" value="1"/>
</dbReference>
<dbReference type="Pfam" id="PF01281">
    <property type="entry name" value="Ribosomal_L9_N"/>
    <property type="match status" value="1"/>
</dbReference>
<comment type="similarity">
    <text evidence="1 7">Belongs to the bacterial ribosomal protein bL9 family.</text>
</comment>
<dbReference type="Proteomes" id="UP001225134">
    <property type="component" value="Unassembled WGS sequence"/>
</dbReference>
<organism evidence="11 12">
    <name type="scientific">Sneathia sanguinegens</name>
    <dbReference type="NCBI Taxonomy" id="40543"/>
    <lineage>
        <taxon>Bacteria</taxon>
        <taxon>Fusobacteriati</taxon>
        <taxon>Fusobacteriota</taxon>
        <taxon>Fusobacteriia</taxon>
        <taxon>Fusobacteriales</taxon>
        <taxon>Leptotrichiaceae</taxon>
        <taxon>Sneathia</taxon>
    </lineage>
</organism>
<dbReference type="InterPro" id="IPR000244">
    <property type="entry name" value="Ribosomal_bL9"/>
</dbReference>
<keyword evidence="12" id="KW-1185">Reference proteome</keyword>
<proteinExistence type="inferred from homology"/>
<accession>A0ABT7HLD3</accession>
<feature type="coiled-coil region" evidence="8">
    <location>
        <begin position="43"/>
        <end position="77"/>
    </location>
</feature>
<evidence type="ECO:0000256" key="8">
    <source>
        <dbReference type="SAM" id="Coils"/>
    </source>
</evidence>
<dbReference type="Gene3D" id="3.40.5.10">
    <property type="entry name" value="Ribosomal protein L9, N-terminal domain"/>
    <property type="match status" value="1"/>
</dbReference>
<dbReference type="SUPFAM" id="SSF55658">
    <property type="entry name" value="L9 N-domain-like"/>
    <property type="match status" value="1"/>
</dbReference>
<dbReference type="InterPro" id="IPR020594">
    <property type="entry name" value="Ribosomal_bL9_bac/chp"/>
</dbReference>
<dbReference type="PANTHER" id="PTHR21368">
    <property type="entry name" value="50S RIBOSOMAL PROTEIN L9"/>
    <property type="match status" value="1"/>
</dbReference>
<comment type="function">
    <text evidence="7">Binds to the 23S rRNA.</text>
</comment>
<reference evidence="11 12" key="1">
    <citation type="submission" date="2023-06" db="EMBL/GenBank/DDBJ databases">
        <title>Antibody response to the Sneathia vaginalis cytopathogenic toxin A during pregnancy.</title>
        <authorList>
            <person name="Mccoy Z.T."/>
            <person name="Serrano M.G."/>
            <person name="Spaine K."/>
            <person name="Edwards D.J."/>
            <person name="Buck G.A."/>
            <person name="Jefferson K."/>
        </authorList>
    </citation>
    <scope>NUCLEOTIDE SEQUENCE [LARGE SCALE GENOMIC DNA]</scope>
    <source>
        <strain evidence="11 12">CCUG 42621</strain>
    </source>
</reference>
<evidence type="ECO:0000256" key="5">
    <source>
        <dbReference type="ARBA" id="ARBA00023274"/>
    </source>
</evidence>
<dbReference type="InterPro" id="IPR036791">
    <property type="entry name" value="Ribosomal_bL9_C_sf"/>
</dbReference>
<dbReference type="Pfam" id="PF03948">
    <property type="entry name" value="Ribosomal_L9_C"/>
    <property type="match status" value="1"/>
</dbReference>
<keyword evidence="5 7" id="KW-0687">Ribonucleoprotein</keyword>
<name>A0ABT7HLD3_9FUSO</name>
<dbReference type="InterPro" id="IPR020069">
    <property type="entry name" value="Ribosomal_bL9_C"/>
</dbReference>
<evidence type="ECO:0000256" key="6">
    <source>
        <dbReference type="ARBA" id="ARBA00035292"/>
    </source>
</evidence>
<dbReference type="NCBIfam" id="TIGR00158">
    <property type="entry name" value="L9"/>
    <property type="match status" value="1"/>
</dbReference>
<comment type="caution">
    <text evidence="11">The sequence shown here is derived from an EMBL/GenBank/DDBJ whole genome shotgun (WGS) entry which is preliminary data.</text>
</comment>
<dbReference type="EMBL" id="JASSPP010000010">
    <property type="protein sequence ID" value="MDK9581027.1"/>
    <property type="molecule type" value="Genomic_DNA"/>
</dbReference>